<dbReference type="Pfam" id="PF08245">
    <property type="entry name" value="Mur_ligase_M"/>
    <property type="match status" value="1"/>
</dbReference>
<dbReference type="UniPathway" id="UPA00219"/>
<evidence type="ECO:0000256" key="6">
    <source>
        <dbReference type="ARBA" id="ARBA00022960"/>
    </source>
</evidence>
<dbReference type="Proteomes" id="UP000231019">
    <property type="component" value="Unassembled WGS sequence"/>
</dbReference>
<comment type="catalytic activity">
    <reaction evidence="10 11">
        <text>D-alanyl-D-alanine + UDP-N-acetyl-alpha-D-muramoyl-L-alanyl-gamma-D-glutamyl-meso-2,6-diaminopimelate + ATP = UDP-N-acetyl-alpha-D-muramoyl-L-alanyl-gamma-D-glutamyl-meso-2,6-diaminopimeloyl-D-alanyl-D-alanine + ADP + phosphate + H(+)</text>
        <dbReference type="Rhea" id="RHEA:28374"/>
        <dbReference type="ChEBI" id="CHEBI:15378"/>
        <dbReference type="ChEBI" id="CHEBI:30616"/>
        <dbReference type="ChEBI" id="CHEBI:43474"/>
        <dbReference type="ChEBI" id="CHEBI:57822"/>
        <dbReference type="ChEBI" id="CHEBI:61386"/>
        <dbReference type="ChEBI" id="CHEBI:83905"/>
        <dbReference type="ChEBI" id="CHEBI:456216"/>
        <dbReference type="EC" id="6.3.2.10"/>
    </reaction>
</comment>
<keyword evidence="9 10" id="KW-0961">Cell wall biogenesis/degradation</keyword>
<dbReference type="EC" id="6.3.2.10" evidence="10 11"/>
<dbReference type="InterPro" id="IPR036565">
    <property type="entry name" value="Mur-like_cat_sf"/>
</dbReference>
<evidence type="ECO:0000256" key="3">
    <source>
        <dbReference type="ARBA" id="ARBA00022618"/>
    </source>
</evidence>
<organism evidence="14 15">
    <name type="scientific">bacterium (Candidatus Blackallbacteria) CG17_big_fil_post_rev_8_21_14_2_50_48_46</name>
    <dbReference type="NCBI Taxonomy" id="2014261"/>
    <lineage>
        <taxon>Bacteria</taxon>
        <taxon>Candidatus Blackallbacteria</taxon>
    </lineage>
</organism>
<keyword evidence="5 10" id="KW-0067">ATP-binding</keyword>
<evidence type="ECO:0000256" key="11">
    <source>
        <dbReference type="RuleBase" id="RU004136"/>
    </source>
</evidence>
<keyword evidence="7 10" id="KW-0573">Peptidoglycan synthesis</keyword>
<dbReference type="SUPFAM" id="SSF63418">
    <property type="entry name" value="MurE/MurF N-terminal domain"/>
    <property type="match status" value="1"/>
</dbReference>
<keyword evidence="4 10" id="KW-0547">Nucleotide-binding</keyword>
<dbReference type="InterPro" id="IPR005863">
    <property type="entry name" value="UDP-N-AcMur_synth"/>
</dbReference>
<dbReference type="InterPro" id="IPR051046">
    <property type="entry name" value="MurCDEF_CellWall_CoF430Synth"/>
</dbReference>
<keyword evidence="2 10" id="KW-0436">Ligase</keyword>
<keyword evidence="8 10" id="KW-0131">Cell cycle</keyword>
<dbReference type="PANTHER" id="PTHR43024:SF1">
    <property type="entry name" value="UDP-N-ACETYLMURAMOYL-TRIPEPTIDE--D-ALANYL-D-ALANINE LIGASE"/>
    <property type="match status" value="1"/>
</dbReference>
<comment type="caution">
    <text evidence="14">The sequence shown here is derived from an EMBL/GenBank/DDBJ whole genome shotgun (WGS) entry which is preliminary data.</text>
</comment>
<evidence type="ECO:0000256" key="7">
    <source>
        <dbReference type="ARBA" id="ARBA00022984"/>
    </source>
</evidence>
<evidence type="ECO:0000256" key="10">
    <source>
        <dbReference type="HAMAP-Rule" id="MF_02019"/>
    </source>
</evidence>
<dbReference type="GO" id="GO:0005524">
    <property type="term" value="F:ATP binding"/>
    <property type="evidence" value="ECO:0007669"/>
    <property type="project" value="UniProtKB-UniRule"/>
</dbReference>
<evidence type="ECO:0000256" key="9">
    <source>
        <dbReference type="ARBA" id="ARBA00023316"/>
    </source>
</evidence>
<evidence type="ECO:0000256" key="2">
    <source>
        <dbReference type="ARBA" id="ARBA00022598"/>
    </source>
</evidence>
<keyword evidence="1 10" id="KW-0963">Cytoplasm</keyword>
<dbReference type="InterPro" id="IPR036615">
    <property type="entry name" value="Mur_ligase_C_dom_sf"/>
</dbReference>
<evidence type="ECO:0000256" key="5">
    <source>
        <dbReference type="ARBA" id="ARBA00022840"/>
    </source>
</evidence>
<dbReference type="Gene3D" id="3.90.190.20">
    <property type="entry name" value="Mur ligase, C-terminal domain"/>
    <property type="match status" value="1"/>
</dbReference>
<feature type="domain" description="Mur ligase central" evidence="13">
    <location>
        <begin position="115"/>
        <end position="303"/>
    </location>
</feature>
<evidence type="ECO:0000259" key="12">
    <source>
        <dbReference type="Pfam" id="PF02875"/>
    </source>
</evidence>
<evidence type="ECO:0000256" key="1">
    <source>
        <dbReference type="ARBA" id="ARBA00022490"/>
    </source>
</evidence>
<evidence type="ECO:0000256" key="8">
    <source>
        <dbReference type="ARBA" id="ARBA00023306"/>
    </source>
</evidence>
<comment type="function">
    <text evidence="10 11">Involved in cell wall formation. Catalyzes the final step in the synthesis of UDP-N-acetylmuramoyl-pentapeptide, the precursor of murein.</text>
</comment>
<name>A0A2M7FYC0_9BACT</name>
<dbReference type="InterPro" id="IPR004101">
    <property type="entry name" value="Mur_ligase_C"/>
</dbReference>
<dbReference type="SUPFAM" id="SSF53244">
    <property type="entry name" value="MurD-like peptide ligases, peptide-binding domain"/>
    <property type="match status" value="1"/>
</dbReference>
<dbReference type="GO" id="GO:0008766">
    <property type="term" value="F:UDP-N-acetylmuramoylalanyl-D-glutamyl-2,6-diaminopimelate-D-alanyl-D-alanine ligase activity"/>
    <property type="evidence" value="ECO:0007669"/>
    <property type="project" value="RHEA"/>
</dbReference>
<comment type="pathway">
    <text evidence="10 11">Cell wall biogenesis; peptidoglycan biosynthesis.</text>
</comment>
<dbReference type="SUPFAM" id="SSF53623">
    <property type="entry name" value="MurD-like peptide ligases, catalytic domain"/>
    <property type="match status" value="1"/>
</dbReference>
<dbReference type="HAMAP" id="MF_02019">
    <property type="entry name" value="MurF"/>
    <property type="match status" value="1"/>
</dbReference>
<feature type="domain" description="Mur ligase C-terminal" evidence="12">
    <location>
        <begin position="324"/>
        <end position="447"/>
    </location>
</feature>
<keyword evidence="3 10" id="KW-0132">Cell division</keyword>
<accession>A0A2M7FYC0</accession>
<evidence type="ECO:0000313" key="15">
    <source>
        <dbReference type="Proteomes" id="UP000231019"/>
    </source>
</evidence>
<comment type="subcellular location">
    <subcellularLocation>
        <location evidence="10 11">Cytoplasm</location>
    </subcellularLocation>
</comment>
<dbReference type="InterPro" id="IPR035911">
    <property type="entry name" value="MurE/MurF_N"/>
</dbReference>
<proteinExistence type="inferred from homology"/>
<dbReference type="Gene3D" id="3.40.1390.10">
    <property type="entry name" value="MurE/MurF, N-terminal domain"/>
    <property type="match status" value="1"/>
</dbReference>
<evidence type="ECO:0000256" key="4">
    <source>
        <dbReference type="ARBA" id="ARBA00022741"/>
    </source>
</evidence>
<dbReference type="PANTHER" id="PTHR43024">
    <property type="entry name" value="UDP-N-ACETYLMURAMOYL-TRIPEPTIDE--D-ALANYL-D-ALANINE LIGASE"/>
    <property type="match status" value="1"/>
</dbReference>
<evidence type="ECO:0000259" key="13">
    <source>
        <dbReference type="Pfam" id="PF08245"/>
    </source>
</evidence>
<dbReference type="GO" id="GO:0051301">
    <property type="term" value="P:cell division"/>
    <property type="evidence" value="ECO:0007669"/>
    <property type="project" value="UniProtKB-KW"/>
</dbReference>
<dbReference type="Gene3D" id="3.40.1190.10">
    <property type="entry name" value="Mur-like, catalytic domain"/>
    <property type="match status" value="1"/>
</dbReference>
<gene>
    <name evidence="10" type="primary">murF</name>
    <name evidence="14" type="ORF">COW36_22620</name>
</gene>
<comment type="similarity">
    <text evidence="10">Belongs to the MurCDEF family. MurF subfamily.</text>
</comment>
<protein>
    <recommendedName>
        <fullName evidence="10 11">UDP-N-acetylmuramoyl-tripeptide--D-alanyl-D-alanine ligase</fullName>
        <ecNumber evidence="10 11">6.3.2.10</ecNumber>
    </recommendedName>
    <alternativeName>
        <fullName evidence="10">D-alanyl-D-alanine-adding enzyme</fullName>
    </alternativeName>
</protein>
<dbReference type="GO" id="GO:0009252">
    <property type="term" value="P:peptidoglycan biosynthetic process"/>
    <property type="evidence" value="ECO:0007669"/>
    <property type="project" value="UniProtKB-UniRule"/>
</dbReference>
<dbReference type="NCBIfam" id="TIGR01143">
    <property type="entry name" value="murF"/>
    <property type="match status" value="1"/>
</dbReference>
<sequence>MFIDIQAFFETTPVSATFAVETIKIRPEQISTDSRAIPEGGLFIPLRGEFHDGHAYLLKSFELGAQAAFCEKQVYEANRNTYADLPLLLVENCLSAYQALARQWRRQLNIPVIGITGSSGKTSTKEILAAVLSPFLKVHKNKANFNNEIGVPKTLLEIPVDAQVAIIEMGMRGQGQITELAEIAEPNLGLITQIGTAHLSELGSQANIADAKWELAKFLEAHQGKLFAQAEDPLQRLAAQQTPQLAISWCGESEDSLVRLLSVTEYDTFQEIEYQVQAGKVHTLQLMMPGRHQVRNLLLCLGVLSALGYVLPEHTQIEPEQLFGRNQIIELPNSATLINDAYNANPESMRATLEVFGRRKAKRKIAVLGKMGELGPQSPQLHAELGKFCSQLELDYLIGLGDETQILIENAERGAFQRLWFQEHAECIQALTQLLAPGDLLLLKASRSAQLEKLIEGLTFVPESEGA</sequence>
<dbReference type="GO" id="GO:0047480">
    <property type="term" value="F:UDP-N-acetylmuramoyl-tripeptide-D-alanyl-D-alanine ligase activity"/>
    <property type="evidence" value="ECO:0007669"/>
    <property type="project" value="UniProtKB-UniRule"/>
</dbReference>
<reference evidence="14 15" key="1">
    <citation type="submission" date="2017-09" db="EMBL/GenBank/DDBJ databases">
        <title>Depth-based differentiation of microbial function through sediment-hosted aquifers and enrichment of novel symbionts in the deep terrestrial subsurface.</title>
        <authorList>
            <person name="Probst A.J."/>
            <person name="Ladd B."/>
            <person name="Jarett J.K."/>
            <person name="Geller-Mcgrath D.E."/>
            <person name="Sieber C.M."/>
            <person name="Emerson J.B."/>
            <person name="Anantharaman K."/>
            <person name="Thomas B.C."/>
            <person name="Malmstrom R."/>
            <person name="Stieglmeier M."/>
            <person name="Klingl A."/>
            <person name="Woyke T."/>
            <person name="Ryan C.M."/>
            <person name="Banfield J.F."/>
        </authorList>
    </citation>
    <scope>NUCLEOTIDE SEQUENCE [LARGE SCALE GENOMIC DNA]</scope>
    <source>
        <strain evidence="14">CG17_big_fil_post_rev_8_21_14_2_50_48_46</strain>
    </source>
</reference>
<dbReference type="GO" id="GO:0008360">
    <property type="term" value="P:regulation of cell shape"/>
    <property type="evidence" value="ECO:0007669"/>
    <property type="project" value="UniProtKB-KW"/>
</dbReference>
<feature type="binding site" evidence="10">
    <location>
        <begin position="117"/>
        <end position="123"/>
    </location>
    <ligand>
        <name>ATP</name>
        <dbReference type="ChEBI" id="CHEBI:30616"/>
    </ligand>
</feature>
<dbReference type="Pfam" id="PF02875">
    <property type="entry name" value="Mur_ligase_C"/>
    <property type="match status" value="1"/>
</dbReference>
<dbReference type="InterPro" id="IPR013221">
    <property type="entry name" value="Mur_ligase_cen"/>
</dbReference>
<dbReference type="GO" id="GO:0005737">
    <property type="term" value="C:cytoplasm"/>
    <property type="evidence" value="ECO:0007669"/>
    <property type="project" value="UniProtKB-SubCell"/>
</dbReference>
<keyword evidence="6 10" id="KW-0133">Cell shape</keyword>
<dbReference type="GO" id="GO:0071555">
    <property type="term" value="P:cell wall organization"/>
    <property type="evidence" value="ECO:0007669"/>
    <property type="project" value="UniProtKB-KW"/>
</dbReference>
<dbReference type="AlphaFoldDB" id="A0A2M7FYC0"/>
<dbReference type="EMBL" id="PFFQ01000063">
    <property type="protein sequence ID" value="PIW14173.1"/>
    <property type="molecule type" value="Genomic_DNA"/>
</dbReference>
<evidence type="ECO:0000313" key="14">
    <source>
        <dbReference type="EMBL" id="PIW14173.1"/>
    </source>
</evidence>